<dbReference type="KEGG" id="mop:Mesop_3714"/>
<protein>
    <submittedName>
        <fullName evidence="1">Uncharacterized protein</fullName>
    </submittedName>
</protein>
<dbReference type="STRING" id="536019.Mesop_3714"/>
<dbReference type="RefSeq" id="WP_013894840.1">
    <property type="nucleotide sequence ID" value="NC_015675.1"/>
</dbReference>
<reference evidence="1 2" key="1">
    <citation type="submission" date="2010-10" db="EMBL/GenBank/DDBJ databases">
        <title>Complete sequence of Mesorhizobium opportunistum WSM2075.</title>
        <authorList>
            <consortium name="US DOE Joint Genome Institute"/>
            <person name="Lucas S."/>
            <person name="Copeland A."/>
            <person name="Lapidus A."/>
            <person name="Cheng J.-F."/>
            <person name="Bruce D."/>
            <person name="Goodwin L."/>
            <person name="Pitluck S."/>
            <person name="Chertkov O."/>
            <person name="Misra M."/>
            <person name="Detter J.C."/>
            <person name="Han C."/>
            <person name="Tapia R."/>
            <person name="Land M."/>
            <person name="Hauser L."/>
            <person name="Kyrpides N."/>
            <person name="Ovchinnikova G."/>
            <person name="Mavrommatis K.M."/>
            <person name="Tiwari R.P."/>
            <person name="Howieson J.G."/>
            <person name="O'Hara G.W."/>
            <person name="Nandasena K.G."/>
            <person name="Woyke T."/>
        </authorList>
    </citation>
    <scope>NUCLEOTIDE SEQUENCE [LARGE SCALE GENOMIC DNA]</scope>
    <source>
        <strain evidence="2">LMG 24607 / HAMBI 3007 / WSM2075</strain>
    </source>
</reference>
<evidence type="ECO:0000313" key="1">
    <source>
        <dbReference type="EMBL" id="AEH88156.1"/>
    </source>
</evidence>
<gene>
    <name evidence="1" type="ordered locus">Mesop_3714</name>
</gene>
<dbReference type="EMBL" id="CP002279">
    <property type="protein sequence ID" value="AEH88156.1"/>
    <property type="molecule type" value="Genomic_DNA"/>
</dbReference>
<sequence>MTNAQMATCFNEWMRRFIEEPERFEREFKSVNEFLADEAAGREPTYGETCTVYMQQLATEVPTI</sequence>
<accession>F7XZU2</accession>
<evidence type="ECO:0000313" key="2">
    <source>
        <dbReference type="Proteomes" id="UP000001623"/>
    </source>
</evidence>
<proteinExistence type="predicted"/>
<dbReference type="AlphaFoldDB" id="F7XZU2"/>
<name>F7XZU2_MESOW</name>
<organism evidence="1 2">
    <name type="scientific">Mesorhizobium opportunistum (strain LMG 24607 / HAMBI 3007 / WSM2075)</name>
    <dbReference type="NCBI Taxonomy" id="536019"/>
    <lineage>
        <taxon>Bacteria</taxon>
        <taxon>Pseudomonadati</taxon>
        <taxon>Pseudomonadota</taxon>
        <taxon>Alphaproteobacteria</taxon>
        <taxon>Hyphomicrobiales</taxon>
        <taxon>Phyllobacteriaceae</taxon>
        <taxon>Mesorhizobium</taxon>
    </lineage>
</organism>
<dbReference type="HOGENOM" id="CLU_2862625_0_0_5"/>
<dbReference type="Proteomes" id="UP000001623">
    <property type="component" value="Chromosome"/>
</dbReference>